<name>A0A1E5Q264_9ACTN</name>
<evidence type="ECO:0000256" key="1">
    <source>
        <dbReference type="SAM" id="SignalP"/>
    </source>
</evidence>
<feature type="chain" id="PRO_5009184005" evidence="1">
    <location>
        <begin position="20"/>
        <end position="393"/>
    </location>
</feature>
<reference evidence="3 4" key="1">
    <citation type="submission" date="2016-08" db="EMBL/GenBank/DDBJ databases">
        <title>The complete genome of Streptomyces subrutilus 10-1-1.</title>
        <authorList>
            <person name="Chen X."/>
        </authorList>
    </citation>
    <scope>NUCLEOTIDE SEQUENCE [LARGE SCALE GENOMIC DNA]</scope>
    <source>
        <strain evidence="3 4">10-1-1</strain>
    </source>
</reference>
<comment type="caution">
    <text evidence="3">The sequence shown here is derived from an EMBL/GenBank/DDBJ whole genome shotgun (WGS) entry which is preliminary data.</text>
</comment>
<dbReference type="PANTHER" id="PTHR46825">
    <property type="entry name" value="D-ALANYL-D-ALANINE-CARBOXYPEPTIDASE/ENDOPEPTIDASE AMPH"/>
    <property type="match status" value="1"/>
</dbReference>
<dbReference type="Proteomes" id="UP000095705">
    <property type="component" value="Unassembled WGS sequence"/>
</dbReference>
<keyword evidence="3" id="KW-0378">Hydrolase</keyword>
<dbReference type="OrthoDB" id="5177574at2"/>
<dbReference type="GO" id="GO:0016787">
    <property type="term" value="F:hydrolase activity"/>
    <property type="evidence" value="ECO:0007669"/>
    <property type="project" value="UniProtKB-KW"/>
</dbReference>
<dbReference type="Pfam" id="PF00144">
    <property type="entry name" value="Beta-lactamase"/>
    <property type="match status" value="1"/>
</dbReference>
<keyword evidence="1" id="KW-0732">Signal</keyword>
<organism evidence="3 4">
    <name type="scientific">Streptomyces subrutilus</name>
    <dbReference type="NCBI Taxonomy" id="36818"/>
    <lineage>
        <taxon>Bacteria</taxon>
        <taxon>Bacillati</taxon>
        <taxon>Actinomycetota</taxon>
        <taxon>Actinomycetes</taxon>
        <taxon>Kitasatosporales</taxon>
        <taxon>Streptomycetaceae</taxon>
        <taxon>Streptomyces</taxon>
    </lineage>
</organism>
<feature type="signal peptide" evidence="1">
    <location>
        <begin position="1"/>
        <end position="19"/>
    </location>
</feature>
<sequence length="393" mass="41396">MLCIAGLVAATLPAGVAGAAPAGCVSTPGPLQGQAADVLGIAERAKRELGLNSVILRVSQDGKEMVTAALGESVTGVPADPAMHFRSGSVAIAYMATVLLQLVEEGKAGLDDTLDRWLPDAPHAEEITLRQLGNSTSGLHDYVTDPKFLAELEAAPFRHWTSAEVIGIAAAHPLWYEPGTNFSYSHANFQLLGAALEKISGVSLERLLQERVMRPLGLSETANGATPEIPVPALHSFTSDRGIYEESSYWNPSWTTAPGAVLTTDICDLERSARAVGTGELLSAESFRTQLDPGTVGLGTTTDGCPATVCLKNTREAHFGFGILVDNGWIEQNPSFSGYAAIQAYLPAEKLAIAVSATKGPKTPEGNQAQTVAERISALLAPDRPLKSKHPHS</sequence>
<dbReference type="PANTHER" id="PTHR46825:SF7">
    <property type="entry name" value="D-ALANYL-D-ALANINE CARBOXYPEPTIDASE"/>
    <property type="match status" value="1"/>
</dbReference>
<dbReference type="InterPro" id="IPR050491">
    <property type="entry name" value="AmpC-like"/>
</dbReference>
<dbReference type="EMBL" id="MEHK01000001">
    <property type="protein sequence ID" value="OEJ35816.1"/>
    <property type="molecule type" value="Genomic_DNA"/>
</dbReference>
<dbReference type="InterPro" id="IPR001466">
    <property type="entry name" value="Beta-lactam-related"/>
</dbReference>
<dbReference type="Gene3D" id="3.40.710.10">
    <property type="entry name" value="DD-peptidase/beta-lactamase superfamily"/>
    <property type="match status" value="1"/>
</dbReference>
<evidence type="ECO:0000259" key="2">
    <source>
        <dbReference type="Pfam" id="PF00144"/>
    </source>
</evidence>
<dbReference type="AlphaFoldDB" id="A0A1E5Q264"/>
<evidence type="ECO:0000313" key="4">
    <source>
        <dbReference type="Proteomes" id="UP000095705"/>
    </source>
</evidence>
<feature type="domain" description="Beta-lactamase-related" evidence="2">
    <location>
        <begin position="49"/>
        <end position="369"/>
    </location>
</feature>
<protein>
    <submittedName>
        <fullName evidence="3">Serine hydrolase</fullName>
    </submittedName>
</protein>
<keyword evidence="4" id="KW-1185">Reference proteome</keyword>
<dbReference type="InterPro" id="IPR012338">
    <property type="entry name" value="Beta-lactam/transpept-like"/>
</dbReference>
<proteinExistence type="predicted"/>
<accession>A0A1E5Q264</accession>
<dbReference type="SUPFAM" id="SSF56601">
    <property type="entry name" value="beta-lactamase/transpeptidase-like"/>
    <property type="match status" value="1"/>
</dbReference>
<dbReference type="STRING" id="36818.BGK67_19340"/>
<gene>
    <name evidence="3" type="ORF">BGK67_19340</name>
</gene>
<evidence type="ECO:0000313" key="3">
    <source>
        <dbReference type="EMBL" id="OEJ35816.1"/>
    </source>
</evidence>